<name>A0A2M4DR26_ANODA</name>
<organism evidence="1">
    <name type="scientific">Anopheles darlingi</name>
    <name type="common">Mosquito</name>
    <dbReference type="NCBI Taxonomy" id="43151"/>
    <lineage>
        <taxon>Eukaryota</taxon>
        <taxon>Metazoa</taxon>
        <taxon>Ecdysozoa</taxon>
        <taxon>Arthropoda</taxon>
        <taxon>Hexapoda</taxon>
        <taxon>Insecta</taxon>
        <taxon>Pterygota</taxon>
        <taxon>Neoptera</taxon>
        <taxon>Endopterygota</taxon>
        <taxon>Diptera</taxon>
        <taxon>Nematocera</taxon>
        <taxon>Culicoidea</taxon>
        <taxon>Culicidae</taxon>
        <taxon>Anophelinae</taxon>
        <taxon>Anopheles</taxon>
    </lineage>
</organism>
<evidence type="ECO:0000313" key="1">
    <source>
        <dbReference type="EMBL" id="MBW80014.1"/>
    </source>
</evidence>
<sequence length="86" mass="9700">MRMTMRVALRGCGCSSVTLAKFPLPHPLYPLHQPEPVIPQKAGATFFSYCTRTQSEYKEPIKSIASIKVVDIPRHCTRTVQIALVW</sequence>
<accession>A0A2M4DR26</accession>
<proteinExistence type="predicted"/>
<dbReference type="AlphaFoldDB" id="A0A2M4DR26"/>
<reference evidence="1" key="1">
    <citation type="submission" date="2018-01" db="EMBL/GenBank/DDBJ databases">
        <title>An insight into the sialome of Amazonian anophelines.</title>
        <authorList>
            <person name="Ribeiro J.M."/>
            <person name="Scarpassa V."/>
            <person name="Calvo E."/>
        </authorList>
    </citation>
    <scope>NUCLEOTIDE SEQUENCE</scope>
</reference>
<protein>
    <submittedName>
        <fullName evidence="1">Putative secreted protein</fullName>
    </submittedName>
</protein>
<dbReference type="EMBL" id="GGFL01015836">
    <property type="protein sequence ID" value="MBW80014.1"/>
    <property type="molecule type" value="Transcribed_RNA"/>
</dbReference>